<evidence type="ECO:0000256" key="2">
    <source>
        <dbReference type="ARBA" id="ARBA00023125"/>
    </source>
</evidence>
<name>A0A942TQE8_9BACI</name>
<sequence>MNTQEAIIEAAIALFNIKGYQGTSIRDIARRANVNPANISYYFKNKQGLLEECLIYFFEPYLSFLEEETEKLASDSAQLCLIRAIKKALYFQSKHYQLARFVWREVTIDTQTSREMISLYLMKEQYFYSTMIQAALKENKTPFPISMIVIQLKGMLMMPYLNNLYVREVWGMIPQEPYFAEKYFNTIKNWLLVLLGTEEQNTSPTINKLPV</sequence>
<comment type="caution">
    <text evidence="5">The sequence shown here is derived from an EMBL/GenBank/DDBJ whole genome shotgun (WGS) entry which is preliminary data.</text>
</comment>
<accession>A0A942TQE8</accession>
<dbReference type="InterPro" id="IPR001647">
    <property type="entry name" value="HTH_TetR"/>
</dbReference>
<dbReference type="PROSITE" id="PS50977">
    <property type="entry name" value="HTH_TETR_2"/>
    <property type="match status" value="1"/>
</dbReference>
<organism evidence="5 6">
    <name type="scientific">Lederbergia citrisecunda</name>
    <dbReference type="NCBI Taxonomy" id="2833583"/>
    <lineage>
        <taxon>Bacteria</taxon>
        <taxon>Bacillati</taxon>
        <taxon>Bacillota</taxon>
        <taxon>Bacilli</taxon>
        <taxon>Bacillales</taxon>
        <taxon>Bacillaceae</taxon>
        <taxon>Lederbergia</taxon>
    </lineage>
</organism>
<keyword evidence="2 3" id="KW-0238">DNA-binding</keyword>
<dbReference type="EMBL" id="JAGYPJ010000001">
    <property type="protein sequence ID" value="MBS4199994.1"/>
    <property type="molecule type" value="Genomic_DNA"/>
</dbReference>
<dbReference type="RefSeq" id="WP_213110618.1">
    <property type="nucleotide sequence ID" value="NZ_JAGYPJ010000001.1"/>
</dbReference>
<keyword evidence="1" id="KW-0678">Repressor</keyword>
<dbReference type="InterPro" id="IPR009057">
    <property type="entry name" value="Homeodomain-like_sf"/>
</dbReference>
<evidence type="ECO:0000313" key="6">
    <source>
        <dbReference type="Proteomes" id="UP000682713"/>
    </source>
</evidence>
<feature type="DNA-binding region" description="H-T-H motif" evidence="3">
    <location>
        <begin position="24"/>
        <end position="43"/>
    </location>
</feature>
<dbReference type="PROSITE" id="PS01081">
    <property type="entry name" value="HTH_TETR_1"/>
    <property type="match status" value="1"/>
</dbReference>
<dbReference type="NCBIfam" id="NF037937">
    <property type="entry name" value="septum_RefZ"/>
    <property type="match status" value="1"/>
</dbReference>
<dbReference type="PANTHER" id="PTHR43479:SF11">
    <property type="entry name" value="ACREF_ENVCD OPERON REPRESSOR-RELATED"/>
    <property type="match status" value="1"/>
</dbReference>
<gene>
    <name evidence="5" type="primary">refZ</name>
    <name evidence="5" type="ORF">KHA93_10025</name>
</gene>
<protein>
    <submittedName>
        <fullName evidence="5">Forespore capture DNA-binding protein RefZ</fullName>
    </submittedName>
</protein>
<dbReference type="PANTHER" id="PTHR43479">
    <property type="entry name" value="ACREF/ENVCD OPERON REPRESSOR-RELATED"/>
    <property type="match status" value="1"/>
</dbReference>
<dbReference type="InterPro" id="IPR023772">
    <property type="entry name" value="DNA-bd_HTH_TetR-type_CS"/>
</dbReference>
<dbReference type="Pfam" id="PF00440">
    <property type="entry name" value="TetR_N"/>
    <property type="match status" value="1"/>
</dbReference>
<dbReference type="SUPFAM" id="SSF46689">
    <property type="entry name" value="Homeodomain-like"/>
    <property type="match status" value="1"/>
</dbReference>
<dbReference type="Gene3D" id="1.10.357.10">
    <property type="entry name" value="Tetracycline Repressor, domain 2"/>
    <property type="match status" value="1"/>
</dbReference>
<dbReference type="PRINTS" id="PR00455">
    <property type="entry name" value="HTHTETR"/>
</dbReference>
<evidence type="ECO:0000256" key="3">
    <source>
        <dbReference type="PROSITE-ProRule" id="PRU00335"/>
    </source>
</evidence>
<evidence type="ECO:0000259" key="4">
    <source>
        <dbReference type="PROSITE" id="PS50977"/>
    </source>
</evidence>
<dbReference type="AlphaFoldDB" id="A0A942TQE8"/>
<dbReference type="InterPro" id="IPR050624">
    <property type="entry name" value="HTH-type_Tx_Regulator"/>
</dbReference>
<evidence type="ECO:0000256" key="1">
    <source>
        <dbReference type="ARBA" id="ARBA00022491"/>
    </source>
</evidence>
<proteinExistence type="predicted"/>
<reference evidence="5 6" key="1">
    <citation type="submission" date="2021-05" db="EMBL/GenBank/DDBJ databases">
        <title>Novel Bacillus species.</title>
        <authorList>
            <person name="Liu G."/>
        </authorList>
    </citation>
    <scope>NUCLEOTIDE SEQUENCE [LARGE SCALE GENOMIC DNA]</scope>
    <source>
        <strain evidence="5 6">FJAT-49732</strain>
    </source>
</reference>
<feature type="domain" description="HTH tetR-type" evidence="4">
    <location>
        <begin position="1"/>
        <end position="61"/>
    </location>
</feature>
<dbReference type="Proteomes" id="UP000682713">
    <property type="component" value="Unassembled WGS sequence"/>
</dbReference>
<dbReference type="GO" id="GO:0003677">
    <property type="term" value="F:DNA binding"/>
    <property type="evidence" value="ECO:0007669"/>
    <property type="project" value="UniProtKB-UniRule"/>
</dbReference>
<keyword evidence="6" id="KW-1185">Reference proteome</keyword>
<evidence type="ECO:0000313" key="5">
    <source>
        <dbReference type="EMBL" id="MBS4199994.1"/>
    </source>
</evidence>